<evidence type="ECO:0000256" key="2">
    <source>
        <dbReference type="ARBA" id="ARBA00023002"/>
    </source>
</evidence>
<evidence type="ECO:0000256" key="1">
    <source>
        <dbReference type="ARBA" id="ARBA00005502"/>
    </source>
</evidence>
<reference evidence="5 6" key="1">
    <citation type="submission" date="2020-01" db="EMBL/GenBank/DDBJ databases">
        <authorList>
            <person name="Deng T."/>
        </authorList>
    </citation>
    <scope>NUCLEOTIDE SEQUENCE [LARGE SCALE GENOMIC DNA]</scope>
    <source>
        <strain evidence="5 6">5221</strain>
    </source>
</reference>
<comment type="similarity">
    <text evidence="1">Belongs to the IMPDH/GMPR family.</text>
</comment>
<evidence type="ECO:0000259" key="4">
    <source>
        <dbReference type="Pfam" id="PF00478"/>
    </source>
</evidence>
<dbReference type="GO" id="GO:0003938">
    <property type="term" value="F:IMP dehydrogenase activity"/>
    <property type="evidence" value="ECO:0007669"/>
    <property type="project" value="InterPro"/>
</dbReference>
<comment type="caution">
    <text evidence="5">The sequence shown here is derived from an EMBL/GenBank/DDBJ whole genome shotgun (WGS) entry which is preliminary data.</text>
</comment>
<dbReference type="FunFam" id="3.20.20.70:FF:000060">
    <property type="entry name" value="IMP dehydrogenase subunit"/>
    <property type="match status" value="1"/>
</dbReference>
<protein>
    <submittedName>
        <fullName evidence="5">GuaB3 family IMP dehydrogenase-related protein</fullName>
    </submittedName>
</protein>
<dbReference type="GO" id="GO:0006183">
    <property type="term" value="P:GTP biosynthetic process"/>
    <property type="evidence" value="ECO:0007669"/>
    <property type="project" value="TreeGrafter"/>
</dbReference>
<dbReference type="InterPro" id="IPR013785">
    <property type="entry name" value="Aldolase_TIM"/>
</dbReference>
<dbReference type="InterPro" id="IPR005992">
    <property type="entry name" value="IMP_DH-rel2"/>
</dbReference>
<dbReference type="Gene3D" id="3.20.20.70">
    <property type="entry name" value="Aldolase class I"/>
    <property type="match status" value="1"/>
</dbReference>
<dbReference type="Pfam" id="PF00478">
    <property type="entry name" value="IMPDH"/>
    <property type="match status" value="1"/>
</dbReference>
<evidence type="ECO:0000313" key="5">
    <source>
        <dbReference type="EMBL" id="MYM19842.1"/>
    </source>
</evidence>
<name>A0A6N9H8F2_9MICO</name>
<evidence type="ECO:0000256" key="3">
    <source>
        <dbReference type="ARBA" id="ARBA00023027"/>
    </source>
</evidence>
<keyword evidence="2" id="KW-0560">Oxidoreductase</keyword>
<dbReference type="SUPFAM" id="SSF51412">
    <property type="entry name" value="Inosine monophosphate dehydrogenase (IMPDH)"/>
    <property type="match status" value="1"/>
</dbReference>
<dbReference type="EMBL" id="WWEQ01000026">
    <property type="protein sequence ID" value="MYM19842.1"/>
    <property type="molecule type" value="Genomic_DNA"/>
</dbReference>
<gene>
    <name evidence="5" type="ORF">GSY69_07630</name>
</gene>
<dbReference type="PANTHER" id="PTHR11911">
    <property type="entry name" value="INOSINE-5-MONOPHOSPHATE DEHYDROGENASE RELATED"/>
    <property type="match status" value="1"/>
</dbReference>
<evidence type="ECO:0000313" key="6">
    <source>
        <dbReference type="Proteomes" id="UP000469215"/>
    </source>
</evidence>
<sequence length="377" mass="40254">MSNEIEIGRGKRGIRAYSLDDVAVIPARRTRDPRDVSLDWQIDAYHFELPFIGAPMDSVVSPATAIALGRAGGLGVLDLEGLWTRYEDPQPYLDEIARLGEDEATGRMQEIYAAPVRPELITARIEEIRAAGVTVAGSLTPQRTQEHWKTVVDAGVDLFVIRGTTVSAEHVSSDAEPLNLKRFIYELDVPVIVGGAATYTAALHLMRTGAAGVLVGFGGGAAATTRRTLGIHVPMASAIADVHAARRDYMDESGGRYVHVIADGGLGTSGDIIKAFAMGADAVMLGSALSRAHESPGQGWHWGAEAHHPSLPRGRRVHMGTVADLDALLFGPGESAVGEVNLAGALRRAMATTGYVDLKEFQRVDVVVAPHQYHTEG</sequence>
<accession>A0A6N9H8F2</accession>
<proteinExistence type="inferred from homology"/>
<keyword evidence="3" id="KW-0520">NAD</keyword>
<dbReference type="CDD" id="cd00381">
    <property type="entry name" value="IMPDH"/>
    <property type="match status" value="1"/>
</dbReference>
<dbReference type="SMART" id="SM01240">
    <property type="entry name" value="IMPDH"/>
    <property type="match status" value="1"/>
</dbReference>
<organism evidence="5 6">
    <name type="scientific">Brevibacterium rongguiense</name>
    <dbReference type="NCBI Taxonomy" id="2695267"/>
    <lineage>
        <taxon>Bacteria</taxon>
        <taxon>Bacillati</taxon>
        <taxon>Actinomycetota</taxon>
        <taxon>Actinomycetes</taxon>
        <taxon>Micrococcales</taxon>
        <taxon>Brevibacteriaceae</taxon>
        <taxon>Brevibacterium</taxon>
    </lineage>
</organism>
<feature type="domain" description="IMP dehydrogenase/GMP reductase" evidence="4">
    <location>
        <begin position="17"/>
        <end position="298"/>
    </location>
</feature>
<dbReference type="Proteomes" id="UP000469215">
    <property type="component" value="Unassembled WGS sequence"/>
</dbReference>
<dbReference type="AlphaFoldDB" id="A0A6N9H8F2"/>
<dbReference type="RefSeq" id="WP_160953267.1">
    <property type="nucleotide sequence ID" value="NZ_WWEQ01000026.1"/>
</dbReference>
<dbReference type="NCBIfam" id="TIGR01304">
    <property type="entry name" value="IMP_DH_rel_2"/>
    <property type="match status" value="1"/>
</dbReference>
<dbReference type="InterPro" id="IPR001093">
    <property type="entry name" value="IMP_DH_GMPRt"/>
</dbReference>
<dbReference type="PANTHER" id="PTHR11911:SF85">
    <property type="entry name" value="INOSINE-5'-MONOPHOSPHATE DEHYDROGENASE"/>
    <property type="match status" value="1"/>
</dbReference>
<keyword evidence="6" id="KW-1185">Reference proteome</keyword>
<dbReference type="InterPro" id="IPR005990">
    <property type="entry name" value="IMP_DH"/>
</dbReference>